<protein>
    <submittedName>
        <fullName evidence="4">Sulfotransferase domain-containing protein</fullName>
    </submittedName>
</protein>
<evidence type="ECO:0000256" key="1">
    <source>
        <dbReference type="ARBA" id="ARBA00022679"/>
    </source>
</evidence>
<dbReference type="EMBL" id="CP099489">
    <property type="protein sequence ID" value="USQ82291.1"/>
    <property type="molecule type" value="Genomic_DNA"/>
</dbReference>
<proteinExistence type="predicted"/>
<evidence type="ECO:0000313" key="5">
    <source>
        <dbReference type="Proteomes" id="UP001056455"/>
    </source>
</evidence>
<evidence type="ECO:0000259" key="3">
    <source>
        <dbReference type="Pfam" id="PF00685"/>
    </source>
</evidence>
<dbReference type="PANTHER" id="PTHR10605">
    <property type="entry name" value="HEPARAN SULFATE SULFOTRANSFERASE"/>
    <property type="match status" value="1"/>
</dbReference>
<name>A0ABY4YZY0_9MICO</name>
<accession>A0ABY4YZY0</accession>
<feature type="domain" description="Sulfotransferase" evidence="3">
    <location>
        <begin position="73"/>
        <end position="200"/>
    </location>
</feature>
<evidence type="ECO:0000313" key="4">
    <source>
        <dbReference type="EMBL" id="USQ82291.1"/>
    </source>
</evidence>
<gene>
    <name evidence="4" type="ORF">NF556_01960</name>
</gene>
<dbReference type="Proteomes" id="UP001056455">
    <property type="component" value="Chromosome"/>
</dbReference>
<evidence type="ECO:0000256" key="2">
    <source>
        <dbReference type="ARBA" id="ARBA00023180"/>
    </source>
</evidence>
<keyword evidence="2" id="KW-0325">Glycoprotein</keyword>
<organism evidence="4 5">
    <name type="scientific">Ornithinimicrobium faecis</name>
    <dbReference type="NCBI Taxonomy" id="2934158"/>
    <lineage>
        <taxon>Bacteria</taxon>
        <taxon>Bacillati</taxon>
        <taxon>Actinomycetota</taxon>
        <taxon>Actinomycetes</taxon>
        <taxon>Micrococcales</taxon>
        <taxon>Ornithinimicrobiaceae</taxon>
        <taxon>Ornithinimicrobium</taxon>
    </lineage>
</organism>
<keyword evidence="1" id="KW-0808">Transferase</keyword>
<reference evidence="4" key="1">
    <citation type="submission" date="2022-06" db="EMBL/GenBank/DDBJ databases">
        <title>Ornithinimicrobium HY1793.</title>
        <authorList>
            <person name="Huang Y."/>
        </authorList>
    </citation>
    <scope>NUCLEOTIDE SEQUENCE</scope>
    <source>
        <strain evidence="4">HY1793</strain>
    </source>
</reference>
<dbReference type="Gene3D" id="3.40.50.300">
    <property type="entry name" value="P-loop containing nucleotide triphosphate hydrolases"/>
    <property type="match status" value="1"/>
</dbReference>
<dbReference type="InterPro" id="IPR000863">
    <property type="entry name" value="Sulfotransferase_dom"/>
</dbReference>
<dbReference type="Pfam" id="PF00685">
    <property type="entry name" value="Sulfotransfer_1"/>
    <property type="match status" value="1"/>
</dbReference>
<dbReference type="InterPro" id="IPR027417">
    <property type="entry name" value="P-loop_NTPase"/>
</dbReference>
<dbReference type="InterPro" id="IPR037359">
    <property type="entry name" value="NST/OST"/>
</dbReference>
<sequence>MQHRRVVRPSFHKGVNYFDINYHRGPAWYAGHFPLRRTANRRVPPGTQPVVFEASGYYMFHPLALERAVRDLPDVKLVAMLRDPAERAFSAWKHETARGYETEPFMVALQREDERLAGERERLVAEPAYYSFAHRHHAYRSRGEYLDLLQPVTDMVPRSQLHIMYSEDFFAEPDREFAALAGFLEIATQEHMEFERFNARPSTSMPQEARDYLSDHFRTRRAPLEEFVGRVAPWPRVP</sequence>
<dbReference type="SUPFAM" id="SSF52540">
    <property type="entry name" value="P-loop containing nucleoside triphosphate hydrolases"/>
    <property type="match status" value="1"/>
</dbReference>
<keyword evidence="5" id="KW-1185">Reference proteome</keyword>
<dbReference type="PANTHER" id="PTHR10605:SF56">
    <property type="entry name" value="BIFUNCTIONAL HEPARAN SULFATE N-DEACETYLASE_N-SULFOTRANSFERASE"/>
    <property type="match status" value="1"/>
</dbReference>